<dbReference type="InterPro" id="IPR011990">
    <property type="entry name" value="TPR-like_helical_dom_sf"/>
</dbReference>
<dbReference type="InterPro" id="IPR012944">
    <property type="entry name" value="SusD_RagB_dom"/>
</dbReference>
<organism evidence="8 9">
    <name type="scientific">Bacteroides ovatus</name>
    <dbReference type="NCBI Taxonomy" id="28116"/>
    <lineage>
        <taxon>Bacteria</taxon>
        <taxon>Pseudomonadati</taxon>
        <taxon>Bacteroidota</taxon>
        <taxon>Bacteroidia</taxon>
        <taxon>Bacteroidales</taxon>
        <taxon>Bacteroidaceae</taxon>
        <taxon>Bacteroides</taxon>
    </lineage>
</organism>
<evidence type="ECO:0000313" key="8">
    <source>
        <dbReference type="EMBL" id="SDB75764.1"/>
    </source>
</evidence>
<dbReference type="Proteomes" id="UP000183670">
    <property type="component" value="Unassembled WGS sequence"/>
</dbReference>
<name>A0A1G6G190_BACOV</name>
<dbReference type="SUPFAM" id="SSF48452">
    <property type="entry name" value="TPR-like"/>
    <property type="match status" value="1"/>
</dbReference>
<comment type="similarity">
    <text evidence="2">Belongs to the SusD family.</text>
</comment>
<evidence type="ECO:0000259" key="6">
    <source>
        <dbReference type="Pfam" id="PF07980"/>
    </source>
</evidence>
<evidence type="ECO:0000256" key="2">
    <source>
        <dbReference type="ARBA" id="ARBA00006275"/>
    </source>
</evidence>
<evidence type="ECO:0000313" key="9">
    <source>
        <dbReference type="Proteomes" id="UP000183670"/>
    </source>
</evidence>
<keyword evidence="4" id="KW-0472">Membrane</keyword>
<dbReference type="AlphaFoldDB" id="A0A1G6G190"/>
<dbReference type="Pfam" id="PF07980">
    <property type="entry name" value="SusD_RagB"/>
    <property type="match status" value="1"/>
</dbReference>
<gene>
    <name evidence="8" type="ORF">SAMN05192581_10046</name>
</gene>
<dbReference type="Pfam" id="PF14322">
    <property type="entry name" value="SusD-like_3"/>
    <property type="match status" value="1"/>
</dbReference>
<keyword evidence="3" id="KW-0732">Signal</keyword>
<dbReference type="Gene3D" id="1.25.40.390">
    <property type="match status" value="1"/>
</dbReference>
<feature type="domain" description="RagB/SusD" evidence="6">
    <location>
        <begin position="358"/>
        <end position="511"/>
    </location>
</feature>
<evidence type="ECO:0000256" key="3">
    <source>
        <dbReference type="ARBA" id="ARBA00022729"/>
    </source>
</evidence>
<accession>A0A1G6G190</accession>
<dbReference type="CDD" id="cd08977">
    <property type="entry name" value="SusD"/>
    <property type="match status" value="1"/>
</dbReference>
<dbReference type="EMBL" id="FMYE01000004">
    <property type="protein sequence ID" value="SDB75764.1"/>
    <property type="molecule type" value="Genomic_DNA"/>
</dbReference>
<dbReference type="InterPro" id="IPR033985">
    <property type="entry name" value="SusD-like_N"/>
</dbReference>
<dbReference type="RefSeq" id="WP_074556841.1">
    <property type="nucleotide sequence ID" value="NZ_FMYE01000004.1"/>
</dbReference>
<evidence type="ECO:0000256" key="1">
    <source>
        <dbReference type="ARBA" id="ARBA00004442"/>
    </source>
</evidence>
<proteinExistence type="inferred from homology"/>
<protein>
    <submittedName>
        <fullName evidence="8">Starch-binding associating with outer membrane</fullName>
    </submittedName>
</protein>
<evidence type="ECO:0000259" key="7">
    <source>
        <dbReference type="Pfam" id="PF14322"/>
    </source>
</evidence>
<keyword evidence="5" id="KW-0998">Cell outer membrane</keyword>
<reference evidence="8 9" key="1">
    <citation type="submission" date="2016-10" db="EMBL/GenBank/DDBJ databases">
        <authorList>
            <person name="de Groot N.N."/>
        </authorList>
    </citation>
    <scope>NUCLEOTIDE SEQUENCE [LARGE SCALE GENOMIC DNA]</scope>
    <source>
        <strain evidence="8 9">NLAE-zl-C500</strain>
    </source>
</reference>
<evidence type="ECO:0000256" key="5">
    <source>
        <dbReference type="ARBA" id="ARBA00023237"/>
    </source>
</evidence>
<sequence>MKKIFTILLLSGGLLMSGCSDWLDVLPKDKQSTDMYWESSEDVEAILAQGYSYLRDCVPYIINWGEVRGSSVIVPVRSSSAGLIQNFMVLPSTSSVQWGTFYQVISMANAVLKYAPSVMEKDASYYESRMNSHLTEAYFLRGLSYLYLVRNFREVPLITEPYVDDAMPTDVAKSSEAEILEQIKSDVHAALATDAAKETFDETWENKGRATKWALYALMAETCLWAEEYQECITYADYLINATAPIRPVFMSASGQWFNMFYPGNSNESIFEIQYDESTYAQNSGSPSKTFAYGNTVTTSTYIYSEPMTLRLMAEFEQNKNEVNRTYFGSFAGTTYESFPDNGIIWKYSGMAVDNVEAVRTILDANYIIYRMADVMLMKAEALIRLGGTANWAEALSIINTIRERSGLESRSEVTAENINETTEETLLEILLDERDMEFAVEGKRWYDLLRYGKQQNFKYKSRFKALIMENNLTAESKWLNSVLDNDNAWFLPIPASDINTNSALMQNPYYDN</sequence>
<dbReference type="PROSITE" id="PS51257">
    <property type="entry name" value="PROKAR_LIPOPROTEIN"/>
    <property type="match status" value="1"/>
</dbReference>
<feature type="domain" description="SusD-like N-terminal" evidence="7">
    <location>
        <begin position="21"/>
        <end position="221"/>
    </location>
</feature>
<comment type="subcellular location">
    <subcellularLocation>
        <location evidence="1">Cell outer membrane</location>
    </subcellularLocation>
</comment>
<evidence type="ECO:0000256" key="4">
    <source>
        <dbReference type="ARBA" id="ARBA00023136"/>
    </source>
</evidence>
<dbReference type="GO" id="GO:0009279">
    <property type="term" value="C:cell outer membrane"/>
    <property type="evidence" value="ECO:0007669"/>
    <property type="project" value="UniProtKB-SubCell"/>
</dbReference>